<keyword evidence="1" id="KW-0812">Transmembrane</keyword>
<reference evidence="2 3" key="1">
    <citation type="submission" date="2020-04" db="EMBL/GenBank/DDBJ databases">
        <title>Nesterenkonia sp. nov., isolated from marine sediment.</title>
        <authorList>
            <person name="Zhang G."/>
        </authorList>
    </citation>
    <scope>NUCLEOTIDE SEQUENCE [LARGE SCALE GENOMIC DNA]</scope>
    <source>
        <strain evidence="2 3">MY13</strain>
    </source>
</reference>
<protein>
    <submittedName>
        <fullName evidence="2">Uncharacterized protein</fullName>
    </submittedName>
</protein>
<keyword evidence="3" id="KW-1185">Reference proteome</keyword>
<keyword evidence="1" id="KW-1133">Transmembrane helix</keyword>
<proteinExistence type="predicted"/>
<comment type="caution">
    <text evidence="2">The sequence shown here is derived from an EMBL/GenBank/DDBJ whole genome shotgun (WGS) entry which is preliminary data.</text>
</comment>
<dbReference type="AlphaFoldDB" id="A0A7X8TKS7"/>
<dbReference type="RefSeq" id="WP_168888097.1">
    <property type="nucleotide sequence ID" value="NZ_JABAHY010000012.1"/>
</dbReference>
<sequence length="96" mass="10317">MTASQAADDDVVVYQSIRERPKPTQSLDALHRILRFAALMGSLLLCALTALLQLAIISGAHEWPLWWLTGVPLVGIVIAAVAGAIRVFSAARRVSP</sequence>
<dbReference type="Proteomes" id="UP000523139">
    <property type="component" value="Unassembled WGS sequence"/>
</dbReference>
<feature type="transmembrane region" description="Helical" evidence="1">
    <location>
        <begin position="65"/>
        <end position="88"/>
    </location>
</feature>
<gene>
    <name evidence="2" type="ORF">HGQ17_11540</name>
</gene>
<organism evidence="2 3">
    <name type="scientific">Nesterenkonia sedimenti</name>
    <dbReference type="NCBI Taxonomy" id="1463632"/>
    <lineage>
        <taxon>Bacteria</taxon>
        <taxon>Bacillati</taxon>
        <taxon>Actinomycetota</taxon>
        <taxon>Actinomycetes</taxon>
        <taxon>Micrococcales</taxon>
        <taxon>Micrococcaceae</taxon>
        <taxon>Nesterenkonia</taxon>
    </lineage>
</organism>
<accession>A0A7X8TKS7</accession>
<dbReference type="EMBL" id="JABAHY010000012">
    <property type="protein sequence ID" value="NLS10611.1"/>
    <property type="molecule type" value="Genomic_DNA"/>
</dbReference>
<name>A0A7X8TKS7_9MICC</name>
<feature type="transmembrane region" description="Helical" evidence="1">
    <location>
        <begin position="36"/>
        <end position="59"/>
    </location>
</feature>
<keyword evidence="1" id="KW-0472">Membrane</keyword>
<evidence type="ECO:0000313" key="3">
    <source>
        <dbReference type="Proteomes" id="UP000523139"/>
    </source>
</evidence>
<evidence type="ECO:0000256" key="1">
    <source>
        <dbReference type="SAM" id="Phobius"/>
    </source>
</evidence>
<evidence type="ECO:0000313" key="2">
    <source>
        <dbReference type="EMBL" id="NLS10611.1"/>
    </source>
</evidence>